<evidence type="ECO:0000256" key="1">
    <source>
        <dbReference type="ARBA" id="ARBA00023125"/>
    </source>
</evidence>
<feature type="region of interest" description="Disordered" evidence="2">
    <location>
        <begin position="103"/>
        <end position="164"/>
    </location>
</feature>
<feature type="compositionally biased region" description="Low complexity" evidence="2">
    <location>
        <begin position="335"/>
        <end position="346"/>
    </location>
</feature>
<dbReference type="PANTHER" id="PTHR45851">
    <property type="entry name" value="MYC PROTO-ONCOGENE"/>
    <property type="match status" value="1"/>
</dbReference>
<feature type="domain" description="BHLH" evidence="3">
    <location>
        <begin position="384"/>
        <end position="436"/>
    </location>
</feature>
<protein>
    <recommendedName>
        <fullName evidence="3">BHLH domain-containing protein</fullName>
    </recommendedName>
</protein>
<evidence type="ECO:0000313" key="4">
    <source>
        <dbReference type="EMBL" id="KAL1517219.1"/>
    </source>
</evidence>
<dbReference type="EMBL" id="JBDJPC010000001">
    <property type="protein sequence ID" value="KAL1517219.1"/>
    <property type="molecule type" value="Genomic_DNA"/>
</dbReference>
<feature type="compositionally biased region" description="Acidic residues" evidence="2">
    <location>
        <begin position="216"/>
        <end position="230"/>
    </location>
</feature>
<dbReference type="CDD" id="cd11400">
    <property type="entry name" value="bHLHzip_Myc"/>
    <property type="match status" value="1"/>
</dbReference>
<accession>A0ABD1FD62</accession>
<dbReference type="InterPro" id="IPR036638">
    <property type="entry name" value="HLH_DNA-bd_sf"/>
</dbReference>
<keyword evidence="5" id="KW-1185">Reference proteome</keyword>
<feature type="compositionally biased region" description="Polar residues" evidence="2">
    <location>
        <begin position="290"/>
        <end position="299"/>
    </location>
</feature>
<feature type="region of interest" description="Disordered" evidence="2">
    <location>
        <begin position="334"/>
        <end position="390"/>
    </location>
</feature>
<dbReference type="InterPro" id="IPR011598">
    <property type="entry name" value="bHLH_dom"/>
</dbReference>
<organism evidence="4 5">
    <name type="scientific">Hypothenemus hampei</name>
    <name type="common">Coffee berry borer</name>
    <dbReference type="NCBI Taxonomy" id="57062"/>
    <lineage>
        <taxon>Eukaryota</taxon>
        <taxon>Metazoa</taxon>
        <taxon>Ecdysozoa</taxon>
        <taxon>Arthropoda</taxon>
        <taxon>Hexapoda</taxon>
        <taxon>Insecta</taxon>
        <taxon>Pterygota</taxon>
        <taxon>Neoptera</taxon>
        <taxon>Endopterygota</taxon>
        <taxon>Coleoptera</taxon>
        <taxon>Polyphaga</taxon>
        <taxon>Cucujiformia</taxon>
        <taxon>Curculionidae</taxon>
        <taxon>Scolytinae</taxon>
        <taxon>Hypothenemus</taxon>
    </lineage>
</organism>
<feature type="compositionally biased region" description="Polar residues" evidence="2">
    <location>
        <begin position="372"/>
        <end position="382"/>
    </location>
</feature>
<reference evidence="4 5" key="1">
    <citation type="submission" date="2024-05" db="EMBL/GenBank/DDBJ databases">
        <title>Genetic variation in Jamaican populations of the coffee berry borer (Hypothenemus hampei).</title>
        <authorList>
            <person name="Errbii M."/>
            <person name="Myrie A."/>
        </authorList>
    </citation>
    <scope>NUCLEOTIDE SEQUENCE [LARGE SCALE GENOMIC DNA]</scope>
    <source>
        <strain evidence="4">JA-Hopewell-2020-01-JO</strain>
        <tissue evidence="4">Whole body</tissue>
    </source>
</reference>
<dbReference type="Pfam" id="PF00010">
    <property type="entry name" value="HLH"/>
    <property type="match status" value="1"/>
</dbReference>
<sequence>MQSPELPESIFDSMIPIEQLTGSPLSMTSPLMDAEERSHADYDLLPQHWRKIEMDFPDLSIDAIFSELHSDLKWTDVDELFFHTVDDVLTHDCMWAGHCSGSEHEEPLCNVRPQPQIKKETVPPPSTETGDANKQQSLLKPSVKAAGSTWQVQTPPESDDDEKANNSTLLKLLNDAINECDSDLTEYFEGKGDDVDIKAEPLEIKEELVEVKKEEITEEDSSESEQEEDQQMSYEEFVYHSQMAAENDHSYHSKCGTIRHSNYGLDTPSDSEEEEEIDVVSVNEKHTSDSRNMFPNNPSCKDRDQIQRRMATAIRRSGTGGIKTILPVNRQQELATANATASTSGTGRRGVKRGKSNRGGNNGNNKRRRTNPDGQQNHQQQPADKRHLHNNMERQRRVDLRKAFENLKSVVPEVSGAKKIAKVNILQQAAQYCYYLTATNANQIKQMEDLRKRQAWLRSRVSQLRRNLAATR</sequence>
<dbReference type="SUPFAM" id="SSF47459">
    <property type="entry name" value="HLH, helix-loop-helix DNA-binding domain"/>
    <property type="match status" value="1"/>
</dbReference>
<dbReference type="Proteomes" id="UP001566132">
    <property type="component" value="Unassembled WGS sequence"/>
</dbReference>
<dbReference type="SMART" id="SM00353">
    <property type="entry name" value="HLH"/>
    <property type="match status" value="1"/>
</dbReference>
<comment type="caution">
    <text evidence="4">The sequence shown here is derived from an EMBL/GenBank/DDBJ whole genome shotgun (WGS) entry which is preliminary data.</text>
</comment>
<evidence type="ECO:0000313" key="5">
    <source>
        <dbReference type="Proteomes" id="UP001566132"/>
    </source>
</evidence>
<dbReference type="PRINTS" id="PR00044">
    <property type="entry name" value="LEUZIPPRMYC"/>
</dbReference>
<dbReference type="FunFam" id="4.10.280.10:FF:000019">
    <property type="entry name" value="Myc proto-oncogene protein"/>
    <property type="match status" value="1"/>
</dbReference>
<feature type="compositionally biased region" description="Polar residues" evidence="2">
    <location>
        <begin position="127"/>
        <end position="139"/>
    </location>
</feature>
<evidence type="ECO:0000259" key="3">
    <source>
        <dbReference type="PROSITE" id="PS50888"/>
    </source>
</evidence>
<dbReference type="PROSITE" id="PS50888">
    <property type="entry name" value="BHLH"/>
    <property type="match status" value="1"/>
</dbReference>
<feature type="region of interest" description="Disordered" evidence="2">
    <location>
        <begin position="283"/>
        <end position="303"/>
    </location>
</feature>
<gene>
    <name evidence="4" type="ORF">ABEB36_001012</name>
</gene>
<dbReference type="AlphaFoldDB" id="A0ABD1FD62"/>
<dbReference type="GO" id="GO:0003677">
    <property type="term" value="F:DNA binding"/>
    <property type="evidence" value="ECO:0007669"/>
    <property type="project" value="UniProtKB-KW"/>
</dbReference>
<dbReference type="Gene3D" id="4.10.280.10">
    <property type="entry name" value="Helix-loop-helix DNA-binding domain"/>
    <property type="match status" value="1"/>
</dbReference>
<keyword evidence="1" id="KW-0238">DNA-binding</keyword>
<dbReference type="InterPro" id="IPR002418">
    <property type="entry name" value="Tscrpt_reg_Myc"/>
</dbReference>
<name>A0ABD1FD62_HYPHA</name>
<dbReference type="InterPro" id="IPR050433">
    <property type="entry name" value="Myc_transcription_factors"/>
</dbReference>
<evidence type="ECO:0000256" key="2">
    <source>
        <dbReference type="SAM" id="MobiDB-lite"/>
    </source>
</evidence>
<proteinExistence type="predicted"/>
<feature type="region of interest" description="Disordered" evidence="2">
    <location>
        <begin position="212"/>
        <end position="232"/>
    </location>
</feature>